<organism evidence="2 3">
    <name type="scientific">Azospirillum oleiclasticum</name>
    <dbReference type="NCBI Taxonomy" id="2735135"/>
    <lineage>
        <taxon>Bacteria</taxon>
        <taxon>Pseudomonadati</taxon>
        <taxon>Pseudomonadota</taxon>
        <taxon>Alphaproteobacteria</taxon>
        <taxon>Rhodospirillales</taxon>
        <taxon>Azospirillaceae</taxon>
        <taxon>Azospirillum</taxon>
    </lineage>
</organism>
<dbReference type="EMBL" id="JABFDB010000016">
    <property type="protein sequence ID" value="NYZ22145.1"/>
    <property type="molecule type" value="Genomic_DNA"/>
</dbReference>
<dbReference type="Gene3D" id="3.30.1340.30">
    <property type="match status" value="1"/>
</dbReference>
<dbReference type="Pfam" id="PF04972">
    <property type="entry name" value="BON"/>
    <property type="match status" value="1"/>
</dbReference>
<reference evidence="2 3" key="1">
    <citation type="submission" date="2020-05" db="EMBL/GenBank/DDBJ databases">
        <title>Azospirillum oleiclasticum sp. nov, a nitrogen-fixing and heavy crude oil-emulsifying bacterium isolated from the crude oil of Yumen Oilfield.</title>
        <authorList>
            <person name="Wu D."/>
            <person name="Cai M."/>
            <person name="Zhang X."/>
        </authorList>
    </citation>
    <scope>NUCLEOTIDE SEQUENCE [LARGE SCALE GENOMIC DNA]</scope>
    <source>
        <strain evidence="2 3">ROY-1-1-2</strain>
    </source>
</reference>
<accession>A0ABX2THJ1</accession>
<gene>
    <name evidence="2" type="ORF">HND93_20720</name>
</gene>
<dbReference type="PANTHER" id="PTHR34606">
    <property type="entry name" value="BON DOMAIN-CONTAINING PROTEIN"/>
    <property type="match status" value="1"/>
</dbReference>
<evidence type="ECO:0000313" key="3">
    <source>
        <dbReference type="Proteomes" id="UP000584642"/>
    </source>
</evidence>
<dbReference type="PROSITE" id="PS50914">
    <property type="entry name" value="BON"/>
    <property type="match status" value="1"/>
</dbReference>
<keyword evidence="3" id="KW-1185">Reference proteome</keyword>
<dbReference type="InterPro" id="IPR051686">
    <property type="entry name" value="Lipoprotein_DolP"/>
</dbReference>
<evidence type="ECO:0000313" key="2">
    <source>
        <dbReference type="EMBL" id="NYZ22145.1"/>
    </source>
</evidence>
<feature type="domain" description="BON" evidence="1">
    <location>
        <begin position="48"/>
        <end position="116"/>
    </location>
</feature>
<evidence type="ECO:0000259" key="1">
    <source>
        <dbReference type="PROSITE" id="PS50914"/>
    </source>
</evidence>
<name>A0ABX2THJ1_9PROT</name>
<dbReference type="Proteomes" id="UP000584642">
    <property type="component" value="Unassembled WGS sequence"/>
</dbReference>
<comment type="caution">
    <text evidence="2">The sequence shown here is derived from an EMBL/GenBank/DDBJ whole genome shotgun (WGS) entry which is preliminary data.</text>
</comment>
<proteinExistence type="predicted"/>
<dbReference type="RefSeq" id="WP_180283925.1">
    <property type="nucleotide sequence ID" value="NZ_JABFDB010000016.1"/>
</dbReference>
<dbReference type="PANTHER" id="PTHR34606:SF4">
    <property type="entry name" value="OUTER MEMBRANE LIPOPROTEIN DOLP"/>
    <property type="match status" value="1"/>
</dbReference>
<protein>
    <submittedName>
        <fullName evidence="2">BON domain-containing protein</fullName>
    </submittedName>
</protein>
<sequence length="147" mass="16083">MLAELERDPSINAAHIGVAAEHAVQRVKGVRGIAMDVTVRLASDRKRSDPEIAERALKSLDWAEFVPRSRIMVEAEDGILTLRGTVDWQYEKTAAEYTVRSLSGVRGIRNEIAVAPSVAAGGRLWTPCAAAPLRTPRTSRCPPRVAR</sequence>
<dbReference type="InterPro" id="IPR007055">
    <property type="entry name" value="BON_dom"/>
</dbReference>